<reference evidence="1" key="1">
    <citation type="submission" date="2020-05" db="EMBL/GenBank/DDBJ databases">
        <authorList>
            <person name="Chiriac C."/>
            <person name="Salcher M."/>
            <person name="Ghai R."/>
            <person name="Kavagutti S V."/>
        </authorList>
    </citation>
    <scope>NUCLEOTIDE SEQUENCE</scope>
</reference>
<gene>
    <name evidence="1" type="ORF">UFOPK3772_00486</name>
</gene>
<accession>A0A6J7IUS2</accession>
<dbReference type="EMBL" id="CAFBNE010000009">
    <property type="protein sequence ID" value="CAB4934609.1"/>
    <property type="molecule type" value="Genomic_DNA"/>
</dbReference>
<name>A0A6J7IUS2_9ZZZZ</name>
<sequence>MNHPTPTRADHEKFCRIEGWTSVRNARGSKTNHHVTYELALPDGNVLRTRVSHPIDRSDYGPALWSHVLRDQLKITEDEFWDCVNNGVRPPRGVPQVPSHSLPADLVHQLVVKFRVPEVEVASMDKERAVSLLQSLWMSKIDHREEAQQATGPDSQGSVR</sequence>
<protein>
    <submittedName>
        <fullName evidence="1">Unannotated protein</fullName>
    </submittedName>
</protein>
<proteinExistence type="predicted"/>
<evidence type="ECO:0000313" key="1">
    <source>
        <dbReference type="EMBL" id="CAB4934609.1"/>
    </source>
</evidence>
<organism evidence="1">
    <name type="scientific">freshwater metagenome</name>
    <dbReference type="NCBI Taxonomy" id="449393"/>
    <lineage>
        <taxon>unclassified sequences</taxon>
        <taxon>metagenomes</taxon>
        <taxon>ecological metagenomes</taxon>
    </lineage>
</organism>
<dbReference type="AlphaFoldDB" id="A0A6J7IUS2"/>